<protein>
    <submittedName>
        <fullName evidence="3">PHP domain-containing protein</fullName>
    </submittedName>
</protein>
<dbReference type="SMART" id="SM00481">
    <property type="entry name" value="POLIIIAc"/>
    <property type="match status" value="1"/>
</dbReference>
<dbReference type="Proteomes" id="UP001596047">
    <property type="component" value="Unassembled WGS sequence"/>
</dbReference>
<dbReference type="Pfam" id="PF02811">
    <property type="entry name" value="PHP"/>
    <property type="match status" value="1"/>
</dbReference>
<feature type="compositionally biased region" description="Polar residues" evidence="1">
    <location>
        <begin position="11"/>
        <end position="21"/>
    </location>
</feature>
<dbReference type="InterPro" id="IPR052018">
    <property type="entry name" value="PHP_domain"/>
</dbReference>
<evidence type="ECO:0000259" key="2">
    <source>
        <dbReference type="SMART" id="SM00481"/>
    </source>
</evidence>
<dbReference type="PANTHER" id="PTHR42924:SF3">
    <property type="entry name" value="POLYMERASE_HISTIDINOL PHOSPHATASE N-TERMINAL DOMAIN-CONTAINING PROTEIN"/>
    <property type="match status" value="1"/>
</dbReference>
<dbReference type="InterPro" id="IPR003141">
    <property type="entry name" value="Pol/His_phosphatase_N"/>
</dbReference>
<feature type="compositionally biased region" description="Basic and acidic residues" evidence="1">
    <location>
        <begin position="1"/>
        <end position="10"/>
    </location>
</feature>
<evidence type="ECO:0000313" key="3">
    <source>
        <dbReference type="EMBL" id="MFC5652127.1"/>
    </source>
</evidence>
<sequence>MDVNRADLHSHTTASDGMQQPKENVRLAKEAGLAAIAITDHDTIDGIAEAMEAGEQLGITVVPGVEISTVAEGIDIHILGYYTDWKNPGWRRKLQGLLDTRERRNEMIIEKLQEMGISITLEEVVEEARKQGKDGGTIGRPHIASLLVAKSVVASMQEAFDRYLGTDGAAYANPPRLHPFEAVDWIREAGGTSVIAHPGLYENDALVEAIIRYGAQGIEVYHSDHSPEDEARYEQLAGAHGLIITGGSDFHGERHGAVFHGPIGNRTVDVSVLQQLNPVWRDKR</sequence>
<comment type="caution">
    <text evidence="3">The sequence shown here is derived from an EMBL/GenBank/DDBJ whole genome shotgun (WGS) entry which is preliminary data.</text>
</comment>
<name>A0ABW0W4C8_9BACL</name>
<keyword evidence="4" id="KW-1185">Reference proteome</keyword>
<dbReference type="Gene3D" id="3.20.20.140">
    <property type="entry name" value="Metal-dependent hydrolases"/>
    <property type="match status" value="1"/>
</dbReference>
<dbReference type="CDD" id="cd07438">
    <property type="entry name" value="PHP_HisPPase_AMP"/>
    <property type="match status" value="1"/>
</dbReference>
<feature type="region of interest" description="Disordered" evidence="1">
    <location>
        <begin position="1"/>
        <end position="21"/>
    </location>
</feature>
<accession>A0ABW0W4C8</accession>
<dbReference type="InterPro" id="IPR004013">
    <property type="entry name" value="PHP_dom"/>
</dbReference>
<dbReference type="SUPFAM" id="SSF89550">
    <property type="entry name" value="PHP domain-like"/>
    <property type="match status" value="1"/>
</dbReference>
<dbReference type="RefSeq" id="WP_379190758.1">
    <property type="nucleotide sequence ID" value="NZ_JBHSOW010000092.1"/>
</dbReference>
<dbReference type="InterPro" id="IPR016195">
    <property type="entry name" value="Pol/histidinol_Pase-like"/>
</dbReference>
<feature type="domain" description="Polymerase/histidinol phosphatase N-terminal" evidence="2">
    <location>
        <begin position="6"/>
        <end position="71"/>
    </location>
</feature>
<dbReference type="EMBL" id="JBHSOW010000092">
    <property type="protein sequence ID" value="MFC5652127.1"/>
    <property type="molecule type" value="Genomic_DNA"/>
</dbReference>
<proteinExistence type="predicted"/>
<dbReference type="PANTHER" id="PTHR42924">
    <property type="entry name" value="EXONUCLEASE"/>
    <property type="match status" value="1"/>
</dbReference>
<organism evidence="3 4">
    <name type="scientific">Paenibacillus solisilvae</name>
    <dbReference type="NCBI Taxonomy" id="2486751"/>
    <lineage>
        <taxon>Bacteria</taxon>
        <taxon>Bacillati</taxon>
        <taxon>Bacillota</taxon>
        <taxon>Bacilli</taxon>
        <taxon>Bacillales</taxon>
        <taxon>Paenibacillaceae</taxon>
        <taxon>Paenibacillus</taxon>
    </lineage>
</organism>
<gene>
    <name evidence="3" type="ORF">ACFPYJ_24025</name>
</gene>
<evidence type="ECO:0000313" key="4">
    <source>
        <dbReference type="Proteomes" id="UP001596047"/>
    </source>
</evidence>
<reference evidence="4" key="1">
    <citation type="journal article" date="2019" name="Int. J. Syst. Evol. Microbiol.">
        <title>The Global Catalogue of Microorganisms (GCM) 10K type strain sequencing project: providing services to taxonomists for standard genome sequencing and annotation.</title>
        <authorList>
            <consortium name="The Broad Institute Genomics Platform"/>
            <consortium name="The Broad Institute Genome Sequencing Center for Infectious Disease"/>
            <person name="Wu L."/>
            <person name="Ma J."/>
        </authorList>
    </citation>
    <scope>NUCLEOTIDE SEQUENCE [LARGE SCALE GENOMIC DNA]</scope>
    <source>
        <strain evidence="4">CGMCC 1.3240</strain>
    </source>
</reference>
<dbReference type="Gene3D" id="1.10.150.650">
    <property type="match status" value="1"/>
</dbReference>
<evidence type="ECO:0000256" key="1">
    <source>
        <dbReference type="SAM" id="MobiDB-lite"/>
    </source>
</evidence>